<proteinExistence type="inferred from homology"/>
<keyword evidence="8 15" id="KW-1278">Translocase</keyword>
<evidence type="ECO:0000256" key="11">
    <source>
        <dbReference type="ARBA" id="ARBA00023027"/>
    </source>
</evidence>
<feature type="transmembrane region" description="Helical" evidence="15">
    <location>
        <begin position="82"/>
        <end position="106"/>
    </location>
</feature>
<protein>
    <recommendedName>
        <fullName evidence="4 15">NADH-ubiquinone oxidoreductase chain 6</fullName>
        <ecNumber evidence="3 15">7.1.1.2</ecNumber>
    </recommendedName>
</protein>
<evidence type="ECO:0000256" key="6">
    <source>
        <dbReference type="ARBA" id="ARBA00022660"/>
    </source>
</evidence>
<organism evidence="17">
    <name type="scientific">Cheilopogon unicolor</name>
    <name type="common">limpid-wing flyingfish</name>
    <dbReference type="NCBI Taxonomy" id="933979"/>
    <lineage>
        <taxon>Eukaryota</taxon>
        <taxon>Metazoa</taxon>
        <taxon>Chordata</taxon>
        <taxon>Craniata</taxon>
        <taxon>Vertebrata</taxon>
        <taxon>Euteleostomi</taxon>
        <taxon>Actinopterygii</taxon>
        <taxon>Neopterygii</taxon>
        <taxon>Teleostei</taxon>
        <taxon>Neoteleostei</taxon>
        <taxon>Acanthomorphata</taxon>
        <taxon>Ovalentaria</taxon>
        <taxon>Atherinomorphae</taxon>
        <taxon>Beloniformes</taxon>
        <taxon>Exocoetidae</taxon>
        <taxon>Cheilopogon</taxon>
    </lineage>
</organism>
<name>A0A140GYG3_9TELE</name>
<geneLocation type="mitochondrion" evidence="17"/>
<evidence type="ECO:0000256" key="2">
    <source>
        <dbReference type="ARBA" id="ARBA00005698"/>
    </source>
</evidence>
<keyword evidence="9 15" id="KW-0249">Electron transport</keyword>
<dbReference type="RefSeq" id="YP_009239959.1">
    <property type="nucleotide sequence ID" value="NC_029728.1"/>
</dbReference>
<dbReference type="GO" id="GO:0008137">
    <property type="term" value="F:NADH dehydrogenase (ubiquinone) activity"/>
    <property type="evidence" value="ECO:0007669"/>
    <property type="project" value="UniProtKB-UniRule"/>
</dbReference>
<evidence type="ECO:0000256" key="3">
    <source>
        <dbReference type="ARBA" id="ARBA00012944"/>
    </source>
</evidence>
<reference evidence="17" key="1">
    <citation type="journal article" date="2016" name="Mitochondrial DNA">
        <title>Complete mitogenome of three flyingfishes of Cheilopogon unicolor, Cheilopogon arcticeps and Cheilopogon atrisignis (Teleostei: Exocoetidae).</title>
        <authorList>
            <person name="Chou C.-E."/>
            <person name="Chang H.-W."/>
            <person name="Chang S.-K."/>
            <person name="Wang F.-Y."/>
        </authorList>
    </citation>
    <scope>NUCLEOTIDE SEQUENCE</scope>
</reference>
<evidence type="ECO:0000256" key="9">
    <source>
        <dbReference type="ARBA" id="ARBA00022982"/>
    </source>
</evidence>
<keyword evidence="10 15" id="KW-1133">Transmembrane helix</keyword>
<dbReference type="PANTHER" id="PTHR11435">
    <property type="entry name" value="NADH UBIQUINONE OXIDOREDUCTASE SUBUNIT ND6"/>
    <property type="match status" value="1"/>
</dbReference>
<evidence type="ECO:0000256" key="16">
    <source>
        <dbReference type="SAM" id="SignalP"/>
    </source>
</evidence>
<feature type="transmembrane region" description="Helical" evidence="15">
    <location>
        <begin position="140"/>
        <end position="162"/>
    </location>
</feature>
<feature type="transmembrane region" description="Helical" evidence="15">
    <location>
        <begin position="50"/>
        <end position="70"/>
    </location>
</feature>
<comment type="similarity">
    <text evidence="2 15">Belongs to the complex I subunit 6 family.</text>
</comment>
<evidence type="ECO:0000256" key="10">
    <source>
        <dbReference type="ARBA" id="ARBA00022989"/>
    </source>
</evidence>
<feature type="transmembrane region" description="Helical" evidence="15">
    <location>
        <begin position="27"/>
        <end position="45"/>
    </location>
</feature>
<evidence type="ECO:0000256" key="15">
    <source>
        <dbReference type="RuleBase" id="RU004430"/>
    </source>
</evidence>
<keyword evidence="7 15" id="KW-0812">Transmembrane</keyword>
<comment type="function">
    <text evidence="15">Core subunit of the mitochondrial membrane respiratory chain NADH dehydrogenase (Complex I) which catalyzes electron transfer from NADH through the respiratory chain, using ubiquinone as an electron acceptor. Essential for the catalytic activity and assembly of complex I.</text>
</comment>
<keyword evidence="15" id="KW-0830">Ubiquinone</keyword>
<dbReference type="CTD" id="4541"/>
<dbReference type="GeneID" id="27109243"/>
<feature type="chain" id="PRO_5007302412" description="NADH-ubiquinone oxidoreductase chain 6" evidence="16">
    <location>
        <begin position="21"/>
        <end position="173"/>
    </location>
</feature>
<feature type="signal peptide" evidence="16">
    <location>
        <begin position="1"/>
        <end position="20"/>
    </location>
</feature>
<dbReference type="EMBL" id="KU360727">
    <property type="protein sequence ID" value="AMN86985.1"/>
    <property type="molecule type" value="Genomic_DNA"/>
</dbReference>
<evidence type="ECO:0000256" key="13">
    <source>
        <dbReference type="ARBA" id="ARBA00023136"/>
    </source>
</evidence>
<comment type="catalytic activity">
    <reaction evidence="14 15">
        <text>a ubiquinone + NADH + 5 H(+)(in) = a ubiquinol + NAD(+) + 4 H(+)(out)</text>
        <dbReference type="Rhea" id="RHEA:29091"/>
        <dbReference type="Rhea" id="RHEA-COMP:9565"/>
        <dbReference type="Rhea" id="RHEA-COMP:9566"/>
        <dbReference type="ChEBI" id="CHEBI:15378"/>
        <dbReference type="ChEBI" id="CHEBI:16389"/>
        <dbReference type="ChEBI" id="CHEBI:17976"/>
        <dbReference type="ChEBI" id="CHEBI:57540"/>
        <dbReference type="ChEBI" id="CHEBI:57945"/>
        <dbReference type="EC" id="7.1.1.2"/>
    </reaction>
</comment>
<evidence type="ECO:0000313" key="17">
    <source>
        <dbReference type="EMBL" id="AMN86985.1"/>
    </source>
</evidence>
<keyword evidence="16" id="KW-0732">Signal</keyword>
<dbReference type="EC" id="7.1.1.2" evidence="3 15"/>
<evidence type="ECO:0000256" key="5">
    <source>
        <dbReference type="ARBA" id="ARBA00022448"/>
    </source>
</evidence>
<dbReference type="AlphaFoldDB" id="A0A140GYG3"/>
<keyword evidence="13 15" id="KW-0472">Membrane</keyword>
<comment type="subcellular location">
    <subcellularLocation>
        <location evidence="1 15">Mitochondrion membrane</location>
        <topology evidence="1 15">Multi-pass membrane protein</topology>
    </subcellularLocation>
</comment>
<keyword evidence="11 15" id="KW-0520">NAD</keyword>
<dbReference type="InterPro" id="IPR050269">
    <property type="entry name" value="ComplexI_Subunit6"/>
</dbReference>
<keyword evidence="12 15" id="KW-0496">Mitochondrion</keyword>
<keyword evidence="6 15" id="KW-0679">Respiratory chain</keyword>
<evidence type="ECO:0000256" key="12">
    <source>
        <dbReference type="ARBA" id="ARBA00023128"/>
    </source>
</evidence>
<evidence type="ECO:0000256" key="4">
    <source>
        <dbReference type="ARBA" id="ARBA00021095"/>
    </source>
</evidence>
<dbReference type="PANTHER" id="PTHR11435:SF1">
    <property type="entry name" value="NADH-UBIQUINONE OXIDOREDUCTASE CHAIN 6"/>
    <property type="match status" value="1"/>
</dbReference>
<dbReference type="InterPro" id="IPR001457">
    <property type="entry name" value="NADH_UbQ/plastoQ_OxRdtase_su6"/>
</dbReference>
<evidence type="ECO:0000256" key="1">
    <source>
        <dbReference type="ARBA" id="ARBA00004225"/>
    </source>
</evidence>
<evidence type="ECO:0000256" key="14">
    <source>
        <dbReference type="ARBA" id="ARBA00049551"/>
    </source>
</evidence>
<evidence type="ECO:0000256" key="8">
    <source>
        <dbReference type="ARBA" id="ARBA00022967"/>
    </source>
</evidence>
<evidence type="ECO:0000256" key="7">
    <source>
        <dbReference type="ARBA" id="ARBA00022692"/>
    </source>
</evidence>
<keyword evidence="5 15" id="KW-0813">Transport</keyword>
<dbReference type="GO" id="GO:0031966">
    <property type="term" value="C:mitochondrial membrane"/>
    <property type="evidence" value="ECO:0007669"/>
    <property type="project" value="UniProtKB-SubCell"/>
</dbReference>
<gene>
    <name evidence="17" type="primary">ND6</name>
</gene>
<accession>A0A140GYG3</accession>
<sequence>MLALWYTCLLSMILGMASVASNPIPHIAALFLVLVAGVGCGSLAIHGGTYFALILLIIYLGGMLIVFVYSMALASDPYSEEWWVWSAAGVMGTFIFFVAVLAGMFWGGWYKGALYLTGDYVGTSVHCGDVWGMVNIYSTGGGFLILGGLALLLALFVVLELVRGLSRGALRPV</sequence>
<dbReference type="Pfam" id="PF00499">
    <property type="entry name" value="Oxidored_q3"/>
    <property type="match status" value="1"/>
</dbReference>